<dbReference type="AlphaFoldDB" id="A0A378I434"/>
<dbReference type="OrthoDB" id="278697at2"/>
<protein>
    <submittedName>
        <fullName evidence="1">Uncharacterized conserved protein</fullName>
    </submittedName>
</protein>
<keyword evidence="2" id="KW-1185">Reference proteome</keyword>
<accession>A0A378I434</accession>
<name>A0A378I434_9GAMM</name>
<gene>
    <name evidence="1" type="ORF">NCTC13315_02498</name>
</gene>
<dbReference type="RefSeq" id="WP_115303617.1">
    <property type="nucleotide sequence ID" value="NZ_CAAAHO010000005.1"/>
</dbReference>
<dbReference type="Proteomes" id="UP000254968">
    <property type="component" value="Unassembled WGS sequence"/>
</dbReference>
<dbReference type="EMBL" id="UGNV01000001">
    <property type="protein sequence ID" value="STX29938.1"/>
    <property type="molecule type" value="Genomic_DNA"/>
</dbReference>
<evidence type="ECO:0000313" key="2">
    <source>
        <dbReference type="Proteomes" id="UP000254968"/>
    </source>
</evidence>
<reference evidence="1 2" key="1">
    <citation type="submission" date="2018-06" db="EMBL/GenBank/DDBJ databases">
        <authorList>
            <consortium name="Pathogen Informatics"/>
            <person name="Doyle S."/>
        </authorList>
    </citation>
    <scope>NUCLEOTIDE SEQUENCE [LARGE SCALE GENOMIC DNA]</scope>
    <source>
        <strain evidence="1 2">NCTC13315</strain>
    </source>
</reference>
<proteinExistence type="predicted"/>
<sequence length="151" mass="18211">MAKLPTLSNVLAYNNTAVIQRFKQNHPKDSTRAELLFTDMLRYLWLCEKHWWDCKNNPNEPKLNFIPVMHEEMRAIDNMWHEFILLTRDYHDFCHSFFGRFLHHEPNMRSTLAYSPSEFTNSLNLFLNYIYDNLGEDILIAWFKEHLEEVA</sequence>
<evidence type="ECO:0000313" key="1">
    <source>
        <dbReference type="EMBL" id="STX29938.1"/>
    </source>
</evidence>
<organism evidence="1 2">
    <name type="scientific">Legionella beliardensis</name>
    <dbReference type="NCBI Taxonomy" id="91822"/>
    <lineage>
        <taxon>Bacteria</taxon>
        <taxon>Pseudomonadati</taxon>
        <taxon>Pseudomonadota</taxon>
        <taxon>Gammaproteobacteria</taxon>
        <taxon>Legionellales</taxon>
        <taxon>Legionellaceae</taxon>
        <taxon>Legionella</taxon>
    </lineage>
</organism>